<proteinExistence type="predicted"/>
<protein>
    <recommendedName>
        <fullName evidence="4">SGNH hydrolase-type esterase domain-containing protein</fullName>
    </recommendedName>
</protein>
<feature type="chain" id="PRO_5008055684" description="SGNH hydrolase-type esterase domain-containing protein" evidence="1">
    <location>
        <begin position="30"/>
        <end position="294"/>
    </location>
</feature>
<accession>A0A176Z8H8</accession>
<dbReference type="PROSITE" id="PS51257">
    <property type="entry name" value="PROKAR_LIPOPROTEIN"/>
    <property type="match status" value="1"/>
</dbReference>
<dbReference type="AlphaFoldDB" id="A0A176Z8H8"/>
<dbReference type="Proteomes" id="UP000076959">
    <property type="component" value="Unassembled WGS sequence"/>
</dbReference>
<keyword evidence="3" id="KW-1185">Reference proteome</keyword>
<dbReference type="SUPFAM" id="SSF52266">
    <property type="entry name" value="SGNH hydrolase"/>
    <property type="match status" value="1"/>
</dbReference>
<evidence type="ECO:0008006" key="4">
    <source>
        <dbReference type="Google" id="ProtNLM"/>
    </source>
</evidence>
<evidence type="ECO:0000313" key="3">
    <source>
        <dbReference type="Proteomes" id="UP000076959"/>
    </source>
</evidence>
<evidence type="ECO:0000313" key="2">
    <source>
        <dbReference type="EMBL" id="OAF16036.1"/>
    </source>
</evidence>
<sequence length="294" mass="32253">MRQSSALSWLVRCAGGAAALLLACQVATAWIGAALQQPAVTTRDGSLITLNRYVQEAVPDVALVGSSVAWRLKEEYFTRPRVRNLALAGGSPLTGLEIIAKQPRLPKIVLIETNVLSRRVDGALVQKFSGGARASALFLRPVRTVVAAYENWSHAPPNPAQVRAELEQVLRQPPAEFDNTVYVDRALDQMNAEDPTLATRDNVARIKELIADLERRGARVLLIEIPFSPEIEGSRFVAITKDIVHTAFPDPDRWLTIEPPHADLRWADGVHLDERSALIVVRAIEKALAERGSS</sequence>
<organism evidence="2 3">
    <name type="scientific">Bradyrhizobium centrolobii</name>
    <dbReference type="NCBI Taxonomy" id="1505087"/>
    <lineage>
        <taxon>Bacteria</taxon>
        <taxon>Pseudomonadati</taxon>
        <taxon>Pseudomonadota</taxon>
        <taxon>Alphaproteobacteria</taxon>
        <taxon>Hyphomicrobiales</taxon>
        <taxon>Nitrobacteraceae</taxon>
        <taxon>Bradyrhizobium</taxon>
    </lineage>
</organism>
<comment type="caution">
    <text evidence="2">The sequence shown here is derived from an EMBL/GenBank/DDBJ whole genome shotgun (WGS) entry which is preliminary data.</text>
</comment>
<evidence type="ECO:0000256" key="1">
    <source>
        <dbReference type="SAM" id="SignalP"/>
    </source>
</evidence>
<keyword evidence="1" id="KW-0732">Signal</keyword>
<reference evidence="2 3" key="1">
    <citation type="submission" date="2016-03" db="EMBL/GenBank/DDBJ databases">
        <title>Draft Genome Sequence of the Strain BR 10245 (Bradyrhizobium sp.) isolated from nodules of Centrolobium paraense.</title>
        <authorList>
            <person name="Simoes-Araujo J.L.Sr."/>
            <person name="Barauna A.C."/>
            <person name="Silva K."/>
            <person name="Zilli J.E."/>
        </authorList>
    </citation>
    <scope>NUCLEOTIDE SEQUENCE [LARGE SCALE GENOMIC DNA]</scope>
    <source>
        <strain evidence="2 3">BR 10245</strain>
    </source>
</reference>
<gene>
    <name evidence="2" type="ORF">AYJ54_38570</name>
</gene>
<dbReference type="STRING" id="1505087.AYJ54_38570"/>
<name>A0A176Z8H8_9BRAD</name>
<dbReference type="EMBL" id="LUUB01000018">
    <property type="protein sequence ID" value="OAF16036.1"/>
    <property type="molecule type" value="Genomic_DNA"/>
</dbReference>
<feature type="signal peptide" evidence="1">
    <location>
        <begin position="1"/>
        <end position="29"/>
    </location>
</feature>